<evidence type="ECO:0000256" key="1">
    <source>
        <dbReference type="SAM" id="Phobius"/>
    </source>
</evidence>
<feature type="transmembrane region" description="Helical" evidence="1">
    <location>
        <begin position="150"/>
        <end position="168"/>
    </location>
</feature>
<feature type="transmembrane region" description="Helical" evidence="1">
    <location>
        <begin position="450"/>
        <end position="470"/>
    </location>
</feature>
<name>A0ABP1QH37_9HEXA</name>
<organism evidence="2 3">
    <name type="scientific">Orchesella dallaii</name>
    <dbReference type="NCBI Taxonomy" id="48710"/>
    <lineage>
        <taxon>Eukaryota</taxon>
        <taxon>Metazoa</taxon>
        <taxon>Ecdysozoa</taxon>
        <taxon>Arthropoda</taxon>
        <taxon>Hexapoda</taxon>
        <taxon>Collembola</taxon>
        <taxon>Entomobryomorpha</taxon>
        <taxon>Entomobryoidea</taxon>
        <taxon>Orchesellidae</taxon>
        <taxon>Orchesellinae</taxon>
        <taxon>Orchesella</taxon>
    </lineage>
</organism>
<keyword evidence="1" id="KW-0812">Transmembrane</keyword>
<evidence type="ECO:0000313" key="3">
    <source>
        <dbReference type="Proteomes" id="UP001642540"/>
    </source>
</evidence>
<keyword evidence="3" id="KW-1185">Reference proteome</keyword>
<keyword evidence="1" id="KW-0472">Membrane</keyword>
<evidence type="ECO:0000313" key="2">
    <source>
        <dbReference type="EMBL" id="CAL8098469.1"/>
    </source>
</evidence>
<proteinExistence type="predicted"/>
<feature type="transmembrane region" description="Helical" evidence="1">
    <location>
        <begin position="780"/>
        <end position="797"/>
    </location>
</feature>
<gene>
    <name evidence="2" type="ORF">ODALV1_LOCUS9947</name>
</gene>
<keyword evidence="1" id="KW-1133">Transmembrane helix</keyword>
<feature type="transmembrane region" description="Helical" evidence="1">
    <location>
        <begin position="595"/>
        <end position="613"/>
    </location>
</feature>
<feature type="transmembrane region" description="Helical" evidence="1">
    <location>
        <begin position="563"/>
        <end position="583"/>
    </location>
</feature>
<feature type="transmembrane region" description="Helical" evidence="1">
    <location>
        <begin position="268"/>
        <end position="288"/>
    </location>
</feature>
<dbReference type="Proteomes" id="UP001642540">
    <property type="component" value="Unassembled WGS sequence"/>
</dbReference>
<comment type="caution">
    <text evidence="2">The sequence shown here is derived from an EMBL/GenBank/DDBJ whole genome shotgun (WGS) entry which is preliminary data.</text>
</comment>
<sequence>MAAPEAFLETGRLSLLQLYFDGGFRCLMVPFRVKLDSRTGKYVIVTNKIQSVQQISIEGFEGLYSNAVSVSRSMQSNNPNIANVVEHLQVLESKLTWMQVKNEISLQPIALSCRFFLVTYGFFASFVWFKPKDIVNVIESTELHIRRGNWIYKIVSLVGFIGFILYTIKNYKALPKYLYVLQSKHNNTTEYSSFWQNILDSKLMTFAMFECFTVHALSTYVVINSFHFMLSFSLIGLAREFRTNLQLSGNSVQQGLRIYQHLKRKLKLINAAVGHQVMGLFAVLTAYYCGIPDVLTGIGDKSKEPIEALAFYFVFNLTAWVVAAEFNSKVTQTVLDWQAECFNKANRNLIETRICNKCGRGSEDLKRIETNLKLMSIKNELQTHPLALSCNVFPITYRFLSSGLLAYRNLRTKISFINQVFGGQVFGFFLAVTTYYSQFPEVLMGYLTDHPLGVLVPFILLDMAILILAAEFHSQVQRISFEGFEDLSRNVLEYKRKFKIRSVSSTEYLQILESKLDLMEMKNEISLQPIALSCRFFSITYGFLASGISAYKDLKKKLSLINILFEGQLFSFFVAVIAFYSRFPESILLSSNHQLGIIIPFLVLDTILLILAAEFHYQVQQISIEGFEELYSNAFISESRSMQSNSPNIANILEHFQVLERKLSWTQVKNEISLQPIALSCRFFSVTYGFFASGLLAYRNLRTKISFINDVFGGPLFGFFLAVITYYSQFPDVLMGTNFSQINKLFETQIIAFAAANIPYYCEIPDVISKYLSEEPTASVAFYMLLNTSILILAAELN</sequence>
<reference evidence="2 3" key="1">
    <citation type="submission" date="2024-08" db="EMBL/GenBank/DDBJ databases">
        <authorList>
            <person name="Cucini C."/>
            <person name="Frati F."/>
        </authorList>
    </citation>
    <scope>NUCLEOTIDE SEQUENCE [LARGE SCALE GENOMIC DNA]</scope>
</reference>
<feature type="transmembrane region" description="Helical" evidence="1">
    <location>
        <begin position="416"/>
        <end position="438"/>
    </location>
</feature>
<dbReference type="EMBL" id="CAXLJM020000030">
    <property type="protein sequence ID" value="CAL8098469.1"/>
    <property type="molecule type" value="Genomic_DNA"/>
</dbReference>
<feature type="transmembrane region" description="Helical" evidence="1">
    <location>
        <begin position="308"/>
        <end position="326"/>
    </location>
</feature>
<evidence type="ECO:0008006" key="4">
    <source>
        <dbReference type="Google" id="ProtNLM"/>
    </source>
</evidence>
<feature type="transmembrane region" description="Helical" evidence="1">
    <location>
        <begin position="707"/>
        <end position="727"/>
    </location>
</feature>
<feature type="transmembrane region" description="Helical" evidence="1">
    <location>
        <begin position="109"/>
        <end position="129"/>
    </location>
</feature>
<accession>A0ABP1QH37</accession>
<feature type="transmembrane region" description="Helical" evidence="1">
    <location>
        <begin position="217"/>
        <end position="238"/>
    </location>
</feature>
<protein>
    <recommendedName>
        <fullName evidence="4">Gustatory receptor</fullName>
    </recommendedName>
</protein>